<dbReference type="EMBL" id="CP080467">
    <property type="protein sequence ID" value="UNO49124.1"/>
    <property type="molecule type" value="Genomic_DNA"/>
</dbReference>
<dbReference type="Gene3D" id="3.40.190.290">
    <property type="match status" value="1"/>
</dbReference>
<comment type="similarity">
    <text evidence="1">Belongs to the LysR transcriptional regulatory family.</text>
</comment>
<evidence type="ECO:0000256" key="1">
    <source>
        <dbReference type="ARBA" id="ARBA00009437"/>
    </source>
</evidence>
<sequence>MEIHQLEYFLAVSTCMSFSTASMEINVSQSTLSHQIRKLEDELGVKLFIREPRSVRLSPAGEEFLEHTRKILAAIKTSQEAMQQYTNYIKGHLSIGAIPTIAYLGFNRIITKFIQSYPGISVEIHEANTDDLLQWMYEKRVNVSFITSPFVDQYGVTFHPLVEDTVVALVPASHRLANSDRAIDIHDLYREKFLMIKSSSGFRSRLIEACNDAGFQPDIILESSHVEILRGFVEEQMGVALMGLRIAQSISSPLTSIVHLKQNIKRQNGLAVPRVKSIPLATRLFLDFIINGSAGA</sequence>
<evidence type="ECO:0000256" key="4">
    <source>
        <dbReference type="ARBA" id="ARBA00023163"/>
    </source>
</evidence>
<dbReference type="CDD" id="cd05466">
    <property type="entry name" value="PBP2_LTTR_substrate"/>
    <property type="match status" value="1"/>
</dbReference>
<dbReference type="OrthoDB" id="9803735at2"/>
<dbReference type="KEGG" id="aaco:K1I37_00715"/>
<dbReference type="Gene3D" id="1.10.10.10">
    <property type="entry name" value="Winged helix-like DNA-binding domain superfamily/Winged helix DNA-binding domain"/>
    <property type="match status" value="1"/>
</dbReference>
<dbReference type="GO" id="GO:0003677">
    <property type="term" value="F:DNA binding"/>
    <property type="evidence" value="ECO:0007669"/>
    <property type="project" value="UniProtKB-KW"/>
</dbReference>
<keyword evidence="2" id="KW-0805">Transcription regulation</keyword>
<keyword evidence="4" id="KW-0804">Transcription</keyword>
<dbReference type="Pfam" id="PF00126">
    <property type="entry name" value="HTH_1"/>
    <property type="match status" value="1"/>
</dbReference>
<dbReference type="PANTHER" id="PTHR30419">
    <property type="entry name" value="HTH-TYPE TRANSCRIPTIONAL REGULATOR YBHD"/>
    <property type="match status" value="1"/>
</dbReference>
<dbReference type="Pfam" id="PF03466">
    <property type="entry name" value="LysR_substrate"/>
    <property type="match status" value="1"/>
</dbReference>
<dbReference type="InterPro" id="IPR036388">
    <property type="entry name" value="WH-like_DNA-bd_sf"/>
</dbReference>
<organism evidence="5 6">
    <name type="scientific">Alicyclobacillus acidoterrestris (strain ATCC 49025 / DSM 3922 / CIP 106132 / NCIMB 13137 / GD3B)</name>
    <dbReference type="NCBI Taxonomy" id="1356854"/>
    <lineage>
        <taxon>Bacteria</taxon>
        <taxon>Bacillati</taxon>
        <taxon>Bacillota</taxon>
        <taxon>Bacilli</taxon>
        <taxon>Bacillales</taxon>
        <taxon>Alicyclobacillaceae</taxon>
        <taxon>Alicyclobacillus</taxon>
    </lineage>
</organism>
<dbReference type="InterPro" id="IPR036390">
    <property type="entry name" value="WH_DNA-bd_sf"/>
</dbReference>
<accession>T0DNF5</accession>
<keyword evidence="6" id="KW-1185">Reference proteome</keyword>
<proteinExistence type="inferred from homology"/>
<keyword evidence="3" id="KW-0238">DNA-binding</keyword>
<dbReference type="FunFam" id="1.10.10.10:FF:000001">
    <property type="entry name" value="LysR family transcriptional regulator"/>
    <property type="match status" value="1"/>
</dbReference>
<evidence type="ECO:0000256" key="3">
    <source>
        <dbReference type="ARBA" id="ARBA00023125"/>
    </source>
</evidence>
<dbReference type="PROSITE" id="PS50931">
    <property type="entry name" value="HTH_LYSR"/>
    <property type="match status" value="1"/>
</dbReference>
<protein>
    <submittedName>
        <fullName evidence="5">LysR family transcriptional regulator</fullName>
    </submittedName>
</protein>
<reference evidence="6" key="1">
    <citation type="journal article" date="2022" name="G3 (Bethesda)">
        <title>Unveiling the complete genome sequence of Alicyclobacillus acidoterrestris DSM 3922T, a taint-producing strain.</title>
        <authorList>
            <person name="Leonardo I.C."/>
            <person name="Barreto Crespo M.T."/>
            <person name="Gaspar F.B."/>
        </authorList>
    </citation>
    <scope>NUCLEOTIDE SEQUENCE [LARGE SCALE GENOMIC DNA]</scope>
    <source>
        <strain evidence="6">DSM 3922</strain>
    </source>
</reference>
<dbReference type="Proteomes" id="UP000829401">
    <property type="component" value="Chromosome"/>
</dbReference>
<evidence type="ECO:0000313" key="6">
    <source>
        <dbReference type="Proteomes" id="UP000829401"/>
    </source>
</evidence>
<dbReference type="AlphaFoldDB" id="T0DNF5"/>
<dbReference type="SUPFAM" id="SSF46785">
    <property type="entry name" value="Winged helix' DNA-binding domain"/>
    <property type="match status" value="1"/>
</dbReference>
<gene>
    <name evidence="5" type="ORF">K1I37_00715</name>
</gene>
<dbReference type="GO" id="GO:0005829">
    <property type="term" value="C:cytosol"/>
    <property type="evidence" value="ECO:0007669"/>
    <property type="project" value="TreeGrafter"/>
</dbReference>
<dbReference type="InterPro" id="IPR050950">
    <property type="entry name" value="HTH-type_LysR_regulators"/>
</dbReference>
<dbReference type="InterPro" id="IPR000847">
    <property type="entry name" value="LysR_HTH_N"/>
</dbReference>
<evidence type="ECO:0000256" key="2">
    <source>
        <dbReference type="ARBA" id="ARBA00023015"/>
    </source>
</evidence>
<dbReference type="eggNOG" id="COG0583">
    <property type="taxonomic scope" value="Bacteria"/>
</dbReference>
<dbReference type="PRINTS" id="PR00039">
    <property type="entry name" value="HTHLYSR"/>
</dbReference>
<name>T0DNF5_ALIAG</name>
<dbReference type="InterPro" id="IPR005119">
    <property type="entry name" value="LysR_subst-bd"/>
</dbReference>
<accession>A0A9E6ZNZ7</accession>
<dbReference type="STRING" id="1356854.N007_02080"/>
<dbReference type="GO" id="GO:0003700">
    <property type="term" value="F:DNA-binding transcription factor activity"/>
    <property type="evidence" value="ECO:0007669"/>
    <property type="project" value="InterPro"/>
</dbReference>
<dbReference type="RefSeq" id="WP_021294922.1">
    <property type="nucleotide sequence ID" value="NZ_AURB01000024.1"/>
</dbReference>
<dbReference type="SUPFAM" id="SSF53850">
    <property type="entry name" value="Periplasmic binding protein-like II"/>
    <property type="match status" value="1"/>
</dbReference>
<evidence type="ECO:0000313" key="5">
    <source>
        <dbReference type="EMBL" id="UNO49124.1"/>
    </source>
</evidence>